<gene>
    <name evidence="1" type="ORF">KTO63_16890</name>
</gene>
<dbReference type="PANTHER" id="PTHR39328">
    <property type="entry name" value="BLL2871 PROTEIN"/>
    <property type="match status" value="1"/>
</dbReference>
<organism evidence="1 2">
    <name type="scientific">Pinibacter aurantiacus</name>
    <dbReference type="NCBI Taxonomy" id="2851599"/>
    <lineage>
        <taxon>Bacteria</taxon>
        <taxon>Pseudomonadati</taxon>
        <taxon>Bacteroidota</taxon>
        <taxon>Chitinophagia</taxon>
        <taxon>Chitinophagales</taxon>
        <taxon>Chitinophagaceae</taxon>
        <taxon>Pinibacter</taxon>
    </lineage>
</organism>
<proteinExistence type="predicted"/>
<evidence type="ECO:0000313" key="1">
    <source>
        <dbReference type="EMBL" id="MBV4358845.1"/>
    </source>
</evidence>
<dbReference type="RefSeq" id="WP_217792562.1">
    <property type="nucleotide sequence ID" value="NZ_JAHSPG010000013.1"/>
</dbReference>
<name>A0A9E2W3R5_9BACT</name>
<comment type="caution">
    <text evidence="1">The sequence shown here is derived from an EMBL/GenBank/DDBJ whole genome shotgun (WGS) entry which is preliminary data.</text>
</comment>
<dbReference type="InterPro" id="IPR010430">
    <property type="entry name" value="DUF1028"/>
</dbReference>
<dbReference type="Proteomes" id="UP000812270">
    <property type="component" value="Unassembled WGS sequence"/>
</dbReference>
<evidence type="ECO:0000313" key="2">
    <source>
        <dbReference type="Proteomes" id="UP000812270"/>
    </source>
</evidence>
<dbReference type="AlphaFoldDB" id="A0A9E2W3R5"/>
<protein>
    <submittedName>
        <fullName evidence="1">DUF1028 domain-containing protein</fullName>
    </submittedName>
</protein>
<reference evidence="1" key="1">
    <citation type="submission" date="2021-06" db="EMBL/GenBank/DDBJ databases">
        <authorList>
            <person name="Huq M.A."/>
        </authorList>
    </citation>
    <scope>NUCLEOTIDE SEQUENCE</scope>
    <source>
        <strain evidence="1">MAH-26</strain>
    </source>
</reference>
<dbReference type="Pfam" id="PF06267">
    <property type="entry name" value="DUF1028"/>
    <property type="match status" value="1"/>
</dbReference>
<sequence length="235" mass="25286">MKKILIGLFICVISSVKTFATWSIIMIDANTKEIGIAGASCTYNCYGIGKIVPNMGAIIVQAMSNNEARNKGIEMIVAESTPEEIIEALKDPAFDPEKQQYAVVTIKYLDHPGVYTGDSTNQFNGALTKSGVSVQGNTLASANELTEIMKAVAKGQTASLNIAEILLNALEAGSASGGDKRCGEQKASSAFLIAARPGDKTPYLDLNIFGQGKGGQNAVEMLRKKYEKWKRKHYK</sequence>
<dbReference type="PANTHER" id="PTHR39328:SF1">
    <property type="entry name" value="BLL2871 PROTEIN"/>
    <property type="match status" value="1"/>
</dbReference>
<accession>A0A9E2W3R5</accession>
<dbReference type="EMBL" id="JAHSPG010000013">
    <property type="protein sequence ID" value="MBV4358845.1"/>
    <property type="molecule type" value="Genomic_DNA"/>
</dbReference>
<keyword evidence="2" id="KW-1185">Reference proteome</keyword>